<feature type="compositionally biased region" description="Polar residues" evidence="1">
    <location>
        <begin position="1"/>
        <end position="11"/>
    </location>
</feature>
<accession>A0A427AQZ8</accession>
<dbReference type="AlphaFoldDB" id="A0A427AQZ8"/>
<sequence length="67" mass="7601">MLRRSQVQASSRGLDDAVGDRRKFTESDREPAWSTSGVHRKLIERLVRSLPEDPGRFAESSEDQLTS</sequence>
<evidence type="ECO:0000256" key="1">
    <source>
        <dbReference type="SAM" id="MobiDB-lite"/>
    </source>
</evidence>
<evidence type="ECO:0000313" key="2">
    <source>
        <dbReference type="EMBL" id="RRT78638.1"/>
    </source>
</evidence>
<dbReference type="EMBL" id="AMZH03001623">
    <property type="protein sequence ID" value="RRT78638.1"/>
    <property type="molecule type" value="Genomic_DNA"/>
</dbReference>
<feature type="region of interest" description="Disordered" evidence="1">
    <location>
        <begin position="1"/>
        <end position="35"/>
    </location>
</feature>
<reference evidence="2 3" key="1">
    <citation type="journal article" date="2014" name="Agronomy (Basel)">
        <title>A Draft Genome Sequence for Ensete ventricosum, the Drought-Tolerant Tree Against Hunger.</title>
        <authorList>
            <person name="Harrison J."/>
            <person name="Moore K.A."/>
            <person name="Paszkiewicz K."/>
            <person name="Jones T."/>
            <person name="Grant M."/>
            <person name="Ambacheew D."/>
            <person name="Muzemil S."/>
            <person name="Studholme D.J."/>
        </authorList>
    </citation>
    <scope>NUCLEOTIDE SEQUENCE [LARGE SCALE GENOMIC DNA]</scope>
</reference>
<protein>
    <submittedName>
        <fullName evidence="2">Uncharacterized protein</fullName>
    </submittedName>
</protein>
<dbReference type="Proteomes" id="UP000287651">
    <property type="component" value="Unassembled WGS sequence"/>
</dbReference>
<comment type="caution">
    <text evidence="2">The sequence shown here is derived from an EMBL/GenBank/DDBJ whole genome shotgun (WGS) entry which is preliminary data.</text>
</comment>
<evidence type="ECO:0000313" key="3">
    <source>
        <dbReference type="Proteomes" id="UP000287651"/>
    </source>
</evidence>
<gene>
    <name evidence="2" type="ORF">B296_00011645</name>
</gene>
<organism evidence="2 3">
    <name type="scientific">Ensete ventricosum</name>
    <name type="common">Abyssinian banana</name>
    <name type="synonym">Musa ensete</name>
    <dbReference type="NCBI Taxonomy" id="4639"/>
    <lineage>
        <taxon>Eukaryota</taxon>
        <taxon>Viridiplantae</taxon>
        <taxon>Streptophyta</taxon>
        <taxon>Embryophyta</taxon>
        <taxon>Tracheophyta</taxon>
        <taxon>Spermatophyta</taxon>
        <taxon>Magnoliopsida</taxon>
        <taxon>Liliopsida</taxon>
        <taxon>Zingiberales</taxon>
        <taxon>Musaceae</taxon>
        <taxon>Ensete</taxon>
    </lineage>
</organism>
<feature type="compositionally biased region" description="Basic and acidic residues" evidence="1">
    <location>
        <begin position="13"/>
        <end position="31"/>
    </location>
</feature>
<proteinExistence type="predicted"/>
<name>A0A427AQZ8_ENSVE</name>